<evidence type="ECO:0000256" key="3">
    <source>
        <dbReference type="ARBA" id="ARBA00022692"/>
    </source>
</evidence>
<dbReference type="RefSeq" id="WP_036717145.1">
    <property type="nucleotide sequence ID" value="NZ_CALUAY010000011.1"/>
</dbReference>
<dbReference type="STRING" id="690417.IC63_03870"/>
<keyword evidence="8" id="KW-1185">Reference proteome</keyword>
<evidence type="ECO:0000256" key="1">
    <source>
        <dbReference type="ARBA" id="ARBA00004651"/>
    </source>
</evidence>
<dbReference type="EMBL" id="JRKS01000007">
    <property type="protein sequence ID" value="KGJ08738.1"/>
    <property type="molecule type" value="Genomic_DNA"/>
</dbReference>
<feature type="transmembrane region" description="Helical" evidence="6">
    <location>
        <begin position="98"/>
        <end position="117"/>
    </location>
</feature>
<keyword evidence="3 6" id="KW-0812">Transmembrane</keyword>
<feature type="transmembrane region" description="Helical" evidence="6">
    <location>
        <begin position="284"/>
        <end position="306"/>
    </location>
</feature>
<dbReference type="OrthoDB" id="9798468at2"/>
<evidence type="ECO:0000256" key="4">
    <source>
        <dbReference type="ARBA" id="ARBA00022989"/>
    </source>
</evidence>
<dbReference type="Pfam" id="PF03739">
    <property type="entry name" value="LptF_LptG"/>
    <property type="match status" value="1"/>
</dbReference>
<organism evidence="7 8">
    <name type="scientific">Paracoccus sphaerophysae</name>
    <dbReference type="NCBI Taxonomy" id="690417"/>
    <lineage>
        <taxon>Bacteria</taxon>
        <taxon>Pseudomonadati</taxon>
        <taxon>Pseudomonadota</taxon>
        <taxon>Alphaproteobacteria</taxon>
        <taxon>Rhodobacterales</taxon>
        <taxon>Paracoccaceae</taxon>
        <taxon>Paracoccus</taxon>
    </lineage>
</organism>
<dbReference type="GO" id="GO:0015920">
    <property type="term" value="P:lipopolysaccharide transport"/>
    <property type="evidence" value="ECO:0007669"/>
    <property type="project" value="TreeGrafter"/>
</dbReference>
<evidence type="ECO:0000256" key="2">
    <source>
        <dbReference type="ARBA" id="ARBA00022475"/>
    </source>
</evidence>
<gene>
    <name evidence="7" type="ORF">IC63_03870</name>
</gene>
<reference evidence="7 8" key="1">
    <citation type="submission" date="2014-09" db="EMBL/GenBank/DDBJ databases">
        <authorList>
            <person name="McGinnis J.M."/>
            <person name="Wolfgang W.J."/>
        </authorList>
    </citation>
    <scope>NUCLEOTIDE SEQUENCE [LARGE SCALE GENOMIC DNA]</scope>
    <source>
        <strain evidence="7 8">HAMBI 3106</strain>
    </source>
</reference>
<protein>
    <submittedName>
        <fullName evidence="7">Permease</fullName>
    </submittedName>
</protein>
<keyword evidence="5 6" id="KW-0472">Membrane</keyword>
<feature type="transmembrane region" description="Helical" evidence="6">
    <location>
        <begin position="318"/>
        <end position="337"/>
    </location>
</feature>
<evidence type="ECO:0000313" key="8">
    <source>
        <dbReference type="Proteomes" id="UP000029917"/>
    </source>
</evidence>
<dbReference type="AlphaFoldDB" id="A0A099FES0"/>
<dbReference type="InterPro" id="IPR030923">
    <property type="entry name" value="LptG"/>
</dbReference>
<dbReference type="InterPro" id="IPR005495">
    <property type="entry name" value="LptG/LptF_permease"/>
</dbReference>
<comment type="caution">
    <text evidence="7">The sequence shown here is derived from an EMBL/GenBank/DDBJ whole genome shotgun (WGS) entry which is preliminary data.</text>
</comment>
<evidence type="ECO:0000256" key="6">
    <source>
        <dbReference type="SAM" id="Phobius"/>
    </source>
</evidence>
<feature type="transmembrane region" description="Helical" evidence="6">
    <location>
        <begin position="52"/>
        <end position="77"/>
    </location>
</feature>
<accession>A0A099FES0</accession>
<evidence type="ECO:0000256" key="5">
    <source>
        <dbReference type="ARBA" id="ARBA00023136"/>
    </source>
</evidence>
<proteinExistence type="predicted"/>
<keyword evidence="2" id="KW-1003">Cell membrane</keyword>
<sequence length="373" mass="39147">MILQRYLARRFLRQFLLVAGAFLAILFLIDLVEQIRRFGGEGVGLRRVAGLAALNIAGSFYAILPLMTLLAAIALFLGLSRSSELVAIRAAGRSGLRILGAPAFTAALIGALLVSVLNPIVAGTSKRYDEAAARVAGRAPQAVSLGKGAVWLRQGVPAATAGTGADGGQIVIRATRASPDATTLYDATFLVFDATRGPVRRIAAQSARLNGSSWMLSGVKEWPLAEANPEAGALTLPGLSLPTDLTAARIRDGFGAPEAVPVWQLPAFIAGLERAGFSALRHRVWLAMELARPFLMAAMVMVAAVFTMRPMRGRRTGLLVLAAFASGVGLFFLRNLTQVLGEAGEVPPAFAAFAPPLVAALLAMAALLKLEDG</sequence>
<reference evidence="7 8" key="2">
    <citation type="submission" date="2014-10" db="EMBL/GenBank/DDBJ databases">
        <title>Paracoccus sanguinis sp. nov., isolated from clinical specimens of New York State patients.</title>
        <authorList>
            <person name="Mingle L.A."/>
            <person name="Cole J.A."/>
            <person name="Lapierre P."/>
            <person name="Musser K.A."/>
        </authorList>
    </citation>
    <scope>NUCLEOTIDE SEQUENCE [LARGE SCALE GENOMIC DNA]</scope>
    <source>
        <strain evidence="7 8">HAMBI 3106</strain>
    </source>
</reference>
<feature type="transmembrane region" description="Helical" evidence="6">
    <location>
        <begin position="349"/>
        <end position="368"/>
    </location>
</feature>
<dbReference type="Proteomes" id="UP000029917">
    <property type="component" value="Unassembled WGS sequence"/>
</dbReference>
<feature type="transmembrane region" description="Helical" evidence="6">
    <location>
        <begin position="12"/>
        <end position="32"/>
    </location>
</feature>
<name>A0A099FES0_9RHOB</name>
<dbReference type="NCBIfam" id="TIGR04408">
    <property type="entry name" value="LptG_lptG"/>
    <property type="match status" value="1"/>
</dbReference>
<dbReference type="PANTHER" id="PTHR33529:SF2">
    <property type="entry name" value="LIPOPOLYSACCHARIDE EXPORT SYSTEM PERMEASE PROTEIN LPTG"/>
    <property type="match status" value="1"/>
</dbReference>
<dbReference type="PANTHER" id="PTHR33529">
    <property type="entry name" value="SLR0882 PROTEIN-RELATED"/>
    <property type="match status" value="1"/>
</dbReference>
<comment type="subcellular location">
    <subcellularLocation>
        <location evidence="1">Cell membrane</location>
        <topology evidence="1">Multi-pass membrane protein</topology>
    </subcellularLocation>
</comment>
<dbReference type="GO" id="GO:0043190">
    <property type="term" value="C:ATP-binding cassette (ABC) transporter complex"/>
    <property type="evidence" value="ECO:0007669"/>
    <property type="project" value="InterPro"/>
</dbReference>
<keyword evidence="4 6" id="KW-1133">Transmembrane helix</keyword>
<evidence type="ECO:0000313" key="7">
    <source>
        <dbReference type="EMBL" id="KGJ08738.1"/>
    </source>
</evidence>
<dbReference type="GO" id="GO:0055085">
    <property type="term" value="P:transmembrane transport"/>
    <property type="evidence" value="ECO:0007669"/>
    <property type="project" value="InterPro"/>
</dbReference>